<evidence type="ECO:0000256" key="1">
    <source>
        <dbReference type="ARBA" id="ARBA00008138"/>
    </source>
</evidence>
<dbReference type="EC" id="2.1.1.-" evidence="4"/>
<dbReference type="InterPro" id="IPR029063">
    <property type="entry name" value="SAM-dependent_MTases_sf"/>
</dbReference>
<dbReference type="GO" id="GO:0032259">
    <property type="term" value="P:methylation"/>
    <property type="evidence" value="ECO:0007669"/>
    <property type="project" value="UniProtKB-KW"/>
</dbReference>
<feature type="compositionally biased region" description="Basic and acidic residues" evidence="5">
    <location>
        <begin position="1"/>
        <end position="10"/>
    </location>
</feature>
<comment type="caution">
    <text evidence="6">The sequence shown here is derived from an EMBL/GenBank/DDBJ whole genome shotgun (WGS) entry which is preliminary data.</text>
</comment>
<reference evidence="6" key="2">
    <citation type="journal article" date="2020" name="Microorganisms">
        <title>Osmotic Adaptation and Compatible Solute Biosynthesis of Phototrophic Bacteria as Revealed from Genome Analyses.</title>
        <authorList>
            <person name="Imhoff J.F."/>
            <person name="Rahn T."/>
            <person name="Kunzel S."/>
            <person name="Keller A."/>
            <person name="Neulinger S.C."/>
        </authorList>
    </citation>
    <scope>NUCLEOTIDE SEQUENCE</scope>
    <source>
        <strain evidence="6">DSM 11080</strain>
    </source>
</reference>
<evidence type="ECO:0000256" key="4">
    <source>
        <dbReference type="RuleBase" id="RU362030"/>
    </source>
</evidence>
<dbReference type="EMBL" id="NRSJ01000003">
    <property type="protein sequence ID" value="MBK1703440.1"/>
    <property type="molecule type" value="Genomic_DNA"/>
</dbReference>
<reference evidence="6" key="1">
    <citation type="submission" date="2017-08" db="EMBL/GenBank/DDBJ databases">
        <authorList>
            <person name="Imhoff J.F."/>
            <person name="Rahn T."/>
            <person name="Kuenzel S."/>
            <person name="Neulinger S.C."/>
        </authorList>
    </citation>
    <scope>NUCLEOTIDE SEQUENCE</scope>
    <source>
        <strain evidence="6">DSM 11080</strain>
    </source>
</reference>
<proteinExistence type="inferred from homology"/>
<dbReference type="Pfam" id="PF04072">
    <property type="entry name" value="LCM"/>
    <property type="match status" value="1"/>
</dbReference>
<name>A0AAJ0U1B4_9GAMM</name>
<dbReference type="PANTHER" id="PTHR43619:SF2">
    <property type="entry name" value="S-ADENOSYL-L-METHIONINE-DEPENDENT METHYLTRANSFERASES SUPERFAMILY PROTEIN"/>
    <property type="match status" value="1"/>
</dbReference>
<organism evidence="6 7">
    <name type="scientific">Halochromatium glycolicum</name>
    <dbReference type="NCBI Taxonomy" id="85075"/>
    <lineage>
        <taxon>Bacteria</taxon>
        <taxon>Pseudomonadati</taxon>
        <taxon>Pseudomonadota</taxon>
        <taxon>Gammaproteobacteria</taxon>
        <taxon>Chromatiales</taxon>
        <taxon>Chromatiaceae</taxon>
        <taxon>Halochromatium</taxon>
    </lineage>
</organism>
<accession>A0AAJ0U1B4</accession>
<evidence type="ECO:0000256" key="5">
    <source>
        <dbReference type="SAM" id="MobiDB-lite"/>
    </source>
</evidence>
<sequence length="315" mass="35088">MTPPEQHDRPLSGSNGSQGVWHDDSTDKVSTESSRAVAAVRAVDAEDATLDFAEPLAAWLAGDDWVTRIRHVKEMTDQYGKGLISDVTARCIAIDQAVLDACRAGSGITQVVLLGAGMDTRPYRLHLPGVAWFEVDVPAISYLKRQRIAQAPAHLRPYTVARTRCLEQVPLDLARSLDQLRPMLIARGFDAQAPVLYVLEGLVYYLSKPQNHDLFDQLPAAPGSQALVSCIPAALRAYVNDPAVQERVPRFRVIAPSWQTDLETFRETLGNRWRITEEVNLFDHAERNGRRLARDPEIDREPRTVAESYLVLKAC</sequence>
<keyword evidence="3" id="KW-0808">Transferase</keyword>
<comment type="similarity">
    <text evidence="1 4">Belongs to the UPF0677 family.</text>
</comment>
<gene>
    <name evidence="6" type="ORF">CKO40_02450</name>
</gene>
<evidence type="ECO:0000256" key="3">
    <source>
        <dbReference type="ARBA" id="ARBA00022679"/>
    </source>
</evidence>
<dbReference type="Gene3D" id="3.40.50.150">
    <property type="entry name" value="Vaccinia Virus protein VP39"/>
    <property type="match status" value="1"/>
</dbReference>
<keyword evidence="7" id="KW-1185">Reference proteome</keyword>
<evidence type="ECO:0000256" key="2">
    <source>
        <dbReference type="ARBA" id="ARBA00022603"/>
    </source>
</evidence>
<dbReference type="SUPFAM" id="SSF53335">
    <property type="entry name" value="S-adenosyl-L-methionine-dependent methyltransferases"/>
    <property type="match status" value="1"/>
</dbReference>
<dbReference type="RefSeq" id="WP_200344420.1">
    <property type="nucleotide sequence ID" value="NZ_NRSJ01000003.1"/>
</dbReference>
<dbReference type="Proteomes" id="UP001296776">
    <property type="component" value="Unassembled WGS sequence"/>
</dbReference>
<evidence type="ECO:0000313" key="6">
    <source>
        <dbReference type="EMBL" id="MBK1703440.1"/>
    </source>
</evidence>
<dbReference type="AlphaFoldDB" id="A0AAJ0U1B4"/>
<feature type="compositionally biased region" description="Basic and acidic residues" evidence="5">
    <location>
        <begin position="21"/>
        <end position="30"/>
    </location>
</feature>
<comment type="function">
    <text evidence="4">Exhibits S-adenosyl-L-methionine-dependent methyltransferase activity.</text>
</comment>
<dbReference type="PANTHER" id="PTHR43619">
    <property type="entry name" value="S-ADENOSYL-L-METHIONINE-DEPENDENT METHYLTRANSFERASE YKTD-RELATED"/>
    <property type="match status" value="1"/>
</dbReference>
<keyword evidence="2 4" id="KW-0489">Methyltransferase</keyword>
<dbReference type="InterPro" id="IPR011610">
    <property type="entry name" value="SAM_mthyl_Trfase_ML2640-like"/>
</dbReference>
<feature type="region of interest" description="Disordered" evidence="5">
    <location>
        <begin position="1"/>
        <end position="32"/>
    </location>
</feature>
<dbReference type="InterPro" id="IPR007213">
    <property type="entry name" value="Ppm1/Ppm2/Tcmp"/>
</dbReference>
<keyword evidence="4" id="KW-0949">S-adenosyl-L-methionine</keyword>
<evidence type="ECO:0000313" key="7">
    <source>
        <dbReference type="Proteomes" id="UP001296776"/>
    </source>
</evidence>
<dbReference type="GO" id="GO:0008168">
    <property type="term" value="F:methyltransferase activity"/>
    <property type="evidence" value="ECO:0007669"/>
    <property type="project" value="UniProtKB-UniRule"/>
</dbReference>
<protein>
    <recommendedName>
        <fullName evidence="4">S-adenosyl-L-methionine-dependent methyltransferase</fullName>
        <ecNumber evidence="4">2.1.1.-</ecNumber>
    </recommendedName>
</protein>
<dbReference type="NCBIfam" id="TIGR00027">
    <property type="entry name" value="mthyl_TIGR00027"/>
    <property type="match status" value="1"/>
</dbReference>